<dbReference type="PANTHER" id="PTHR30093:SF44">
    <property type="entry name" value="TYPE II SECRETION SYSTEM CORE PROTEIN G"/>
    <property type="match status" value="1"/>
</dbReference>
<dbReference type="GO" id="GO:0015628">
    <property type="term" value="P:protein secretion by the type II secretion system"/>
    <property type="evidence" value="ECO:0007669"/>
    <property type="project" value="InterPro"/>
</dbReference>
<dbReference type="Proteomes" id="UP000267187">
    <property type="component" value="Unassembled WGS sequence"/>
</dbReference>
<feature type="domain" description="Type II secretion system protein GspG C-terminal" evidence="11">
    <location>
        <begin position="31"/>
        <end position="141"/>
    </location>
</feature>
<keyword evidence="4" id="KW-1003">Cell membrane</keyword>
<dbReference type="OrthoDB" id="9795612at2"/>
<evidence type="ECO:0000313" key="13">
    <source>
        <dbReference type="Proteomes" id="UP000267187"/>
    </source>
</evidence>
<keyword evidence="13" id="KW-1185">Reference proteome</keyword>
<comment type="caution">
    <text evidence="12">The sequence shown here is derived from an EMBL/GenBank/DDBJ whole genome shotgun (WGS) entry which is preliminary data.</text>
</comment>
<gene>
    <name evidence="12" type="ORF">DFR27_1144</name>
</gene>
<dbReference type="SUPFAM" id="SSF54523">
    <property type="entry name" value="Pili subunits"/>
    <property type="match status" value="1"/>
</dbReference>
<dbReference type="InterPro" id="IPR010054">
    <property type="entry name" value="Type2_sec_GspG"/>
</dbReference>
<dbReference type="InterPro" id="IPR013545">
    <property type="entry name" value="T2SS_protein-GspG_C"/>
</dbReference>
<name>A0A3M0A9W1_9GAMM</name>
<keyword evidence="8 10" id="KW-1133">Transmembrane helix</keyword>
<dbReference type="Pfam" id="PF07963">
    <property type="entry name" value="N_methyl"/>
    <property type="match status" value="1"/>
</dbReference>
<keyword evidence="5" id="KW-0488">Methylation</keyword>
<dbReference type="InterPro" id="IPR012902">
    <property type="entry name" value="N_methyl_site"/>
</dbReference>
<accession>A0A3M0A9W1</accession>
<evidence type="ECO:0000256" key="5">
    <source>
        <dbReference type="ARBA" id="ARBA00022481"/>
    </source>
</evidence>
<dbReference type="GO" id="GO:0015627">
    <property type="term" value="C:type II protein secretion system complex"/>
    <property type="evidence" value="ECO:0007669"/>
    <property type="project" value="InterPro"/>
</dbReference>
<evidence type="ECO:0000256" key="4">
    <source>
        <dbReference type="ARBA" id="ARBA00022475"/>
    </source>
</evidence>
<evidence type="ECO:0000256" key="2">
    <source>
        <dbReference type="ARBA" id="ARBA00009984"/>
    </source>
</evidence>
<dbReference type="AlphaFoldDB" id="A0A3M0A9W1"/>
<evidence type="ECO:0000259" key="11">
    <source>
        <dbReference type="Pfam" id="PF08334"/>
    </source>
</evidence>
<comment type="subcellular location">
    <subcellularLocation>
        <location evidence="1">Cell inner membrane</location>
        <topology evidence="1">Single-pass membrane protein</topology>
    </subcellularLocation>
</comment>
<comment type="similarity">
    <text evidence="2">Belongs to the GSP G family.</text>
</comment>
<evidence type="ECO:0000256" key="10">
    <source>
        <dbReference type="SAM" id="Phobius"/>
    </source>
</evidence>
<proteinExistence type="inferred from homology"/>
<evidence type="ECO:0000256" key="8">
    <source>
        <dbReference type="ARBA" id="ARBA00022989"/>
    </source>
</evidence>
<dbReference type="InterPro" id="IPR000983">
    <property type="entry name" value="Bac_GSPG_pilin"/>
</dbReference>
<evidence type="ECO:0000256" key="3">
    <source>
        <dbReference type="ARBA" id="ARBA00020042"/>
    </source>
</evidence>
<protein>
    <recommendedName>
        <fullName evidence="3">Type II secretion system core protein G</fullName>
    </recommendedName>
</protein>
<dbReference type="EMBL" id="REFJ01000002">
    <property type="protein sequence ID" value="RMA81327.1"/>
    <property type="molecule type" value="Genomic_DNA"/>
</dbReference>
<dbReference type="RefSeq" id="WP_121876474.1">
    <property type="nucleotide sequence ID" value="NZ_REFJ01000002.1"/>
</dbReference>
<dbReference type="PRINTS" id="PR00813">
    <property type="entry name" value="BCTERIALGSPG"/>
</dbReference>
<evidence type="ECO:0000256" key="9">
    <source>
        <dbReference type="ARBA" id="ARBA00023136"/>
    </source>
</evidence>
<organism evidence="12 13">
    <name type="scientific">Umboniibacter marinipuniceus</name>
    <dbReference type="NCBI Taxonomy" id="569599"/>
    <lineage>
        <taxon>Bacteria</taxon>
        <taxon>Pseudomonadati</taxon>
        <taxon>Pseudomonadota</taxon>
        <taxon>Gammaproteobacteria</taxon>
        <taxon>Cellvibrionales</taxon>
        <taxon>Cellvibrionaceae</taxon>
        <taxon>Umboniibacter</taxon>
    </lineage>
</organism>
<dbReference type="NCBIfam" id="TIGR01710">
    <property type="entry name" value="typeII_sec_gspG"/>
    <property type="match status" value="1"/>
</dbReference>
<evidence type="ECO:0000256" key="1">
    <source>
        <dbReference type="ARBA" id="ARBA00004377"/>
    </source>
</evidence>
<dbReference type="NCBIfam" id="TIGR02532">
    <property type="entry name" value="IV_pilin_GFxxxE"/>
    <property type="match status" value="1"/>
</dbReference>
<dbReference type="Gene3D" id="3.30.700.10">
    <property type="entry name" value="Glycoprotein, Type 4 Pilin"/>
    <property type="match status" value="1"/>
</dbReference>
<evidence type="ECO:0000256" key="6">
    <source>
        <dbReference type="ARBA" id="ARBA00022519"/>
    </source>
</evidence>
<keyword evidence="6" id="KW-0997">Cell inner membrane</keyword>
<dbReference type="PANTHER" id="PTHR30093">
    <property type="entry name" value="GENERAL SECRETION PATHWAY PROTEIN G"/>
    <property type="match status" value="1"/>
</dbReference>
<sequence length="144" mass="15854">MKYSKSSGFSLIEIMVVLVILTLLASVVAPNLLGRADEARVSKARADFAAIESALALYRLDNYNYPTSEQGLMALVEKPTMAPEPANWREEGYLEEAPVDPWGNEYLYLRPGQDGRKFDIFSYGADGVQGGDDVDADIGNWADE</sequence>
<dbReference type="Pfam" id="PF08334">
    <property type="entry name" value="T2SSG"/>
    <property type="match status" value="1"/>
</dbReference>
<evidence type="ECO:0000313" key="12">
    <source>
        <dbReference type="EMBL" id="RMA81327.1"/>
    </source>
</evidence>
<keyword evidence="7 10" id="KW-0812">Transmembrane</keyword>
<feature type="transmembrane region" description="Helical" evidence="10">
    <location>
        <begin position="12"/>
        <end position="33"/>
    </location>
</feature>
<dbReference type="PROSITE" id="PS00409">
    <property type="entry name" value="PROKAR_NTER_METHYL"/>
    <property type="match status" value="1"/>
</dbReference>
<evidence type="ECO:0000256" key="7">
    <source>
        <dbReference type="ARBA" id="ARBA00022692"/>
    </source>
</evidence>
<dbReference type="GO" id="GO:0005886">
    <property type="term" value="C:plasma membrane"/>
    <property type="evidence" value="ECO:0007669"/>
    <property type="project" value="UniProtKB-SubCell"/>
</dbReference>
<reference evidence="12 13" key="1">
    <citation type="submission" date="2018-10" db="EMBL/GenBank/DDBJ databases">
        <title>Genomic Encyclopedia of Type Strains, Phase IV (KMG-IV): sequencing the most valuable type-strain genomes for metagenomic binning, comparative biology and taxonomic classification.</title>
        <authorList>
            <person name="Goeker M."/>
        </authorList>
    </citation>
    <scope>NUCLEOTIDE SEQUENCE [LARGE SCALE GENOMIC DNA]</scope>
    <source>
        <strain evidence="12 13">DSM 25080</strain>
    </source>
</reference>
<keyword evidence="9 10" id="KW-0472">Membrane</keyword>
<dbReference type="InterPro" id="IPR045584">
    <property type="entry name" value="Pilin-like"/>
</dbReference>